<feature type="domain" description="Glycosyl hydrolase family 13 catalytic" evidence="3">
    <location>
        <begin position="17"/>
        <end position="374"/>
    </location>
</feature>
<dbReference type="Gene3D" id="3.90.400.10">
    <property type="entry name" value="Oligo-1,6-glucosidase, Domain 2"/>
    <property type="match status" value="1"/>
</dbReference>
<evidence type="ECO:0000313" key="5">
    <source>
        <dbReference type="Proteomes" id="UP000249818"/>
    </source>
</evidence>
<evidence type="ECO:0000256" key="1">
    <source>
        <dbReference type="ARBA" id="ARBA00022801"/>
    </source>
</evidence>
<dbReference type="InterPro" id="IPR045857">
    <property type="entry name" value="O16G_dom_2"/>
</dbReference>
<dbReference type="AlphaFoldDB" id="A0A2X3K8J7"/>
<evidence type="ECO:0000313" key="4">
    <source>
        <dbReference type="EMBL" id="SQD93313.1"/>
    </source>
</evidence>
<reference evidence="5" key="1">
    <citation type="submission" date="2018-05" db="EMBL/GenBank/DDBJ databases">
        <authorList>
            <person name="Hao L."/>
        </authorList>
    </citation>
    <scope>NUCLEOTIDE SEQUENCE [LARGE SCALE GENOMIC DNA]</scope>
</reference>
<dbReference type="InterPro" id="IPR006047">
    <property type="entry name" value="GH13_cat_dom"/>
</dbReference>
<protein>
    <submittedName>
        <fullName evidence="4">Cyclomaltodextrinase</fullName>
        <ecNumber evidence="4">3.2.1.54</ecNumber>
    </submittedName>
</protein>
<dbReference type="InterPro" id="IPR013780">
    <property type="entry name" value="Glyco_hydro_b"/>
</dbReference>
<evidence type="ECO:0000256" key="2">
    <source>
        <dbReference type="ARBA" id="ARBA00023295"/>
    </source>
</evidence>
<dbReference type="SMART" id="SM00642">
    <property type="entry name" value="Aamy"/>
    <property type="match status" value="1"/>
</dbReference>
<dbReference type="EC" id="3.2.1.54" evidence="4"/>
<dbReference type="KEGG" id="bana:BARAN1_1291"/>
<name>A0A2X3K8J7_9BACT</name>
<dbReference type="EMBL" id="LS483254">
    <property type="protein sequence ID" value="SQD93313.1"/>
    <property type="molecule type" value="Genomic_DNA"/>
</dbReference>
<organism evidence="4 5">
    <name type="scientific">Candidatus Bipolaricaulis anaerobius</name>
    <dbReference type="NCBI Taxonomy" id="2026885"/>
    <lineage>
        <taxon>Bacteria</taxon>
        <taxon>Candidatus Bipolaricaulota</taxon>
        <taxon>Candidatus Bipolaricaulia</taxon>
        <taxon>Candidatus Bipolaricaulales</taxon>
        <taxon>Candidatus Bipolaricaulaceae</taxon>
        <taxon>Candidatus Bipolaricaulis</taxon>
    </lineage>
</organism>
<dbReference type="PANTHER" id="PTHR10357:SF210">
    <property type="entry name" value="MALTODEXTRIN GLUCOSIDASE"/>
    <property type="match status" value="1"/>
</dbReference>
<keyword evidence="1 4" id="KW-0378">Hydrolase</keyword>
<keyword evidence="5" id="KW-1185">Reference proteome</keyword>
<dbReference type="GO" id="GO:0047798">
    <property type="term" value="F:cyclomaltodextrinase activity"/>
    <property type="evidence" value="ECO:0007669"/>
    <property type="project" value="UniProtKB-EC"/>
</dbReference>
<dbReference type="Proteomes" id="UP000249818">
    <property type="component" value="Chromosome BARAN1"/>
</dbReference>
<keyword evidence="2 4" id="KW-0326">Glycosidase</keyword>
<dbReference type="GO" id="GO:0005975">
    <property type="term" value="P:carbohydrate metabolic process"/>
    <property type="evidence" value="ECO:0007669"/>
    <property type="project" value="InterPro"/>
</dbReference>
<sequence length="455" mass="51215">MEVMRPPAWVRDAVFYQIFPDRFCNGDPGNDPPGTVPWDERPTHGSFAGGDLVGILAKLPYLEALGVNALYLTPIFTGATNHKYDGEDYFRVDPAFGGDRAFQSLLAAAHGRGMRVVLDGVFNHCGVGHPFFQDVVERGRSSPYWDWFRIRGDRPYATPHPNYACWAGHAQLPEWNHDHPPVRDYLLSVVRHWLDERGGDGWRLDTVEYLPPDFVRDVYRESKAVNPDAYVLGEVMGLATSWFRHGALDGVMHYKLREGLVRFLAEGAWDAPRFARYVHGLWASYPPAANYACYTLLGSHDVPRFLTLCRGDRRKLVLGAAFLVAFPGAPAIYYGDEVGVEGGEDPDCRRTFSWDEQKWDRDLLDAFRTLVRLRREEPVLRRGGVRWADAHGRSLLLVRDLPPAEVAFALNAGEEETVVDLPMGGRWTDLLTAERVAGKVGVPGMGFRYLKRGEG</sequence>
<accession>A0A2X3K8J7</accession>
<dbReference type="Gene3D" id="3.20.20.80">
    <property type="entry name" value="Glycosidases"/>
    <property type="match status" value="1"/>
</dbReference>
<gene>
    <name evidence="4" type="primary">aglB</name>
    <name evidence="4" type="ORF">BARAN1_1291</name>
</gene>
<dbReference type="CDD" id="cd11338">
    <property type="entry name" value="AmyAc_CMD"/>
    <property type="match status" value="1"/>
</dbReference>
<dbReference type="InterPro" id="IPR017853">
    <property type="entry name" value="GH"/>
</dbReference>
<dbReference type="Gene3D" id="2.60.40.1180">
    <property type="entry name" value="Golgi alpha-mannosidase II"/>
    <property type="match status" value="1"/>
</dbReference>
<proteinExistence type="predicted"/>
<dbReference type="PANTHER" id="PTHR10357">
    <property type="entry name" value="ALPHA-AMYLASE FAMILY MEMBER"/>
    <property type="match status" value="1"/>
</dbReference>
<dbReference type="SUPFAM" id="SSF51445">
    <property type="entry name" value="(Trans)glycosidases"/>
    <property type="match status" value="1"/>
</dbReference>
<evidence type="ECO:0000259" key="3">
    <source>
        <dbReference type="SMART" id="SM00642"/>
    </source>
</evidence>
<dbReference type="Pfam" id="PF00128">
    <property type="entry name" value="Alpha-amylase"/>
    <property type="match status" value="1"/>
</dbReference>
<dbReference type="OrthoDB" id="9805159at2"/>